<feature type="domain" description="Alcohol dehydrogenase iron-type/glycerol dehydrogenase GldA" evidence="2">
    <location>
        <begin position="8"/>
        <end position="180"/>
    </location>
</feature>
<dbReference type="Pfam" id="PF00465">
    <property type="entry name" value="Fe-ADH"/>
    <property type="match status" value="1"/>
</dbReference>
<dbReference type="Gene3D" id="3.40.50.1970">
    <property type="match status" value="1"/>
</dbReference>
<dbReference type="InterPro" id="IPR001670">
    <property type="entry name" value="ADH_Fe/GldA"/>
</dbReference>
<proteinExistence type="predicted"/>
<organism evidence="4 5">
    <name type="scientific">Megasphaera hominis</name>
    <dbReference type="NCBI Taxonomy" id="159836"/>
    <lineage>
        <taxon>Bacteria</taxon>
        <taxon>Bacillati</taxon>
        <taxon>Bacillota</taxon>
        <taxon>Negativicutes</taxon>
        <taxon>Veillonellales</taxon>
        <taxon>Veillonellaceae</taxon>
        <taxon>Megasphaera</taxon>
    </lineage>
</organism>
<feature type="domain" description="Fe-containing alcohol dehydrogenase-like C-terminal" evidence="3">
    <location>
        <begin position="191"/>
        <end position="387"/>
    </location>
</feature>
<name>A0ABR6VH88_9FIRM</name>
<dbReference type="PANTHER" id="PTHR11496:SF104">
    <property type="entry name" value="3-DEOXY-ALPHA-D-MANNO-OCTULOSONATE 8-OXIDASE"/>
    <property type="match status" value="1"/>
</dbReference>
<evidence type="ECO:0000313" key="5">
    <source>
        <dbReference type="Proteomes" id="UP000606870"/>
    </source>
</evidence>
<evidence type="ECO:0000256" key="1">
    <source>
        <dbReference type="ARBA" id="ARBA00023002"/>
    </source>
</evidence>
<dbReference type="Proteomes" id="UP000606870">
    <property type="component" value="Unassembled WGS sequence"/>
</dbReference>
<gene>
    <name evidence="4" type="ORF">H8J70_02120</name>
</gene>
<evidence type="ECO:0000313" key="4">
    <source>
        <dbReference type="EMBL" id="MBC3536055.1"/>
    </source>
</evidence>
<accession>A0ABR6VH88</accession>
<dbReference type="RefSeq" id="WP_186502137.1">
    <property type="nucleotide sequence ID" value="NZ_JACOGK010000004.1"/>
</dbReference>
<sequence length="388" mass="41722">MSYTWNIPTKVLFGPGKLGTLHKEAAPGKKALIVISNGKSVKTNGSLDKLLGELQQWGVDHVIFNKIQANPLEPTIQEGVEFGQQNQCDFVIGLGGGSVMDSAKVIASMIPQKGGRVWDYVAMGSGGKKPQTEPALPFIAITTSAGTGSEVDAGGVVTNPVTNEKTAFFGKMPVLAIVDPELMLTVPPKFTAFQGFDAFFHNAEGYISKGCNEAGEMVELTAIKKLAHYLPIAVADGSNLDARTQVAFANTLGGYSMDVSTCTSEHSLEHALSAYHQELPHGAGLIMLSLAYFATFIEKHACDDRFIDMARAMGVIDANKPEDFLTALKAMQEACGVADLKMSDYGITPDEFPKMAKNARDSMGPLFLFDPAELSDEDIIHIYQASYR</sequence>
<dbReference type="CDD" id="cd08185">
    <property type="entry name" value="Fe-ADH-like"/>
    <property type="match status" value="1"/>
</dbReference>
<dbReference type="InterPro" id="IPR039697">
    <property type="entry name" value="Alcohol_dehydrogenase_Fe"/>
</dbReference>
<evidence type="ECO:0000259" key="3">
    <source>
        <dbReference type="Pfam" id="PF25137"/>
    </source>
</evidence>
<reference evidence="4 5" key="1">
    <citation type="submission" date="2020-08" db="EMBL/GenBank/DDBJ databases">
        <authorList>
            <person name="Liu C."/>
            <person name="Sun Q."/>
        </authorList>
    </citation>
    <scope>NUCLEOTIDE SEQUENCE [LARGE SCALE GENOMIC DNA]</scope>
    <source>
        <strain evidence="4 5">NSJ-59</strain>
    </source>
</reference>
<keyword evidence="5" id="KW-1185">Reference proteome</keyword>
<dbReference type="SUPFAM" id="SSF56796">
    <property type="entry name" value="Dehydroquinate synthase-like"/>
    <property type="match status" value="1"/>
</dbReference>
<comment type="caution">
    <text evidence="4">The sequence shown here is derived from an EMBL/GenBank/DDBJ whole genome shotgun (WGS) entry which is preliminary data.</text>
</comment>
<keyword evidence="1" id="KW-0560">Oxidoreductase</keyword>
<dbReference type="PANTHER" id="PTHR11496">
    <property type="entry name" value="ALCOHOL DEHYDROGENASE"/>
    <property type="match status" value="1"/>
</dbReference>
<protein>
    <submittedName>
        <fullName evidence="4">Iron-containing alcohol dehydrogenase</fullName>
    </submittedName>
</protein>
<dbReference type="EMBL" id="JACOGK010000004">
    <property type="protein sequence ID" value="MBC3536055.1"/>
    <property type="molecule type" value="Genomic_DNA"/>
</dbReference>
<dbReference type="Gene3D" id="1.20.1090.10">
    <property type="entry name" value="Dehydroquinate synthase-like - alpha domain"/>
    <property type="match status" value="1"/>
</dbReference>
<dbReference type="InterPro" id="IPR056798">
    <property type="entry name" value="ADH_Fe_C"/>
</dbReference>
<dbReference type="Pfam" id="PF25137">
    <property type="entry name" value="ADH_Fe_C"/>
    <property type="match status" value="1"/>
</dbReference>
<evidence type="ECO:0000259" key="2">
    <source>
        <dbReference type="Pfam" id="PF00465"/>
    </source>
</evidence>